<comment type="similarity">
    <text evidence="1">Belongs to the YciI family.</text>
</comment>
<gene>
    <name evidence="3" type="ORF">ACFPZ3_34295</name>
</gene>
<comment type="caution">
    <text evidence="3">The sequence shown here is derived from an EMBL/GenBank/DDBJ whole genome shotgun (WGS) entry which is preliminary data.</text>
</comment>
<proteinExistence type="inferred from homology"/>
<dbReference type="SUPFAM" id="SSF54909">
    <property type="entry name" value="Dimeric alpha+beta barrel"/>
    <property type="match status" value="1"/>
</dbReference>
<dbReference type="PANTHER" id="PTHR35174:SF3">
    <property type="entry name" value="BLL7171 PROTEIN"/>
    <property type="match status" value="1"/>
</dbReference>
<evidence type="ECO:0000259" key="2">
    <source>
        <dbReference type="Pfam" id="PF03795"/>
    </source>
</evidence>
<evidence type="ECO:0000313" key="4">
    <source>
        <dbReference type="Proteomes" id="UP001596058"/>
    </source>
</evidence>
<name>A0ABW1CVI5_9ACTN</name>
<dbReference type="EMBL" id="JBHSPA010000043">
    <property type="protein sequence ID" value="MFC5828960.1"/>
    <property type="molecule type" value="Genomic_DNA"/>
</dbReference>
<evidence type="ECO:0000256" key="1">
    <source>
        <dbReference type="ARBA" id="ARBA00007689"/>
    </source>
</evidence>
<reference evidence="4" key="1">
    <citation type="journal article" date="2019" name="Int. J. Syst. Evol. Microbiol.">
        <title>The Global Catalogue of Microorganisms (GCM) 10K type strain sequencing project: providing services to taxonomists for standard genome sequencing and annotation.</title>
        <authorList>
            <consortium name="The Broad Institute Genomics Platform"/>
            <consortium name="The Broad Institute Genome Sequencing Center for Infectious Disease"/>
            <person name="Wu L."/>
            <person name="Ma J."/>
        </authorList>
    </citation>
    <scope>NUCLEOTIDE SEQUENCE [LARGE SCALE GENOMIC DNA]</scope>
    <source>
        <strain evidence="4">CCUG 53903</strain>
    </source>
</reference>
<keyword evidence="4" id="KW-1185">Reference proteome</keyword>
<organism evidence="3 4">
    <name type="scientific">Nonomuraea insulae</name>
    <dbReference type="NCBI Taxonomy" id="1616787"/>
    <lineage>
        <taxon>Bacteria</taxon>
        <taxon>Bacillati</taxon>
        <taxon>Actinomycetota</taxon>
        <taxon>Actinomycetes</taxon>
        <taxon>Streptosporangiales</taxon>
        <taxon>Streptosporangiaceae</taxon>
        <taxon>Nonomuraea</taxon>
    </lineage>
</organism>
<dbReference type="Pfam" id="PF03795">
    <property type="entry name" value="YCII"/>
    <property type="match status" value="1"/>
</dbReference>
<accession>A0ABW1CVI5</accession>
<dbReference type="InterPro" id="IPR005545">
    <property type="entry name" value="YCII"/>
</dbReference>
<evidence type="ECO:0000313" key="3">
    <source>
        <dbReference type="EMBL" id="MFC5828960.1"/>
    </source>
</evidence>
<dbReference type="RefSeq" id="WP_379518456.1">
    <property type="nucleotide sequence ID" value="NZ_JBHSPA010000043.1"/>
</dbReference>
<dbReference type="Gene3D" id="3.30.70.1060">
    <property type="entry name" value="Dimeric alpha+beta barrel"/>
    <property type="match status" value="1"/>
</dbReference>
<dbReference type="InterPro" id="IPR011008">
    <property type="entry name" value="Dimeric_a/b-barrel"/>
</dbReference>
<feature type="domain" description="YCII-related" evidence="2">
    <location>
        <begin position="1"/>
        <end position="108"/>
    </location>
</feature>
<dbReference type="Proteomes" id="UP001596058">
    <property type="component" value="Unassembled WGS sequence"/>
</dbReference>
<dbReference type="PANTHER" id="PTHR35174">
    <property type="entry name" value="BLL7171 PROTEIN-RELATED"/>
    <property type="match status" value="1"/>
</dbReference>
<sequence length="109" mass="11621">MKYLLMIGLDESDVPEEIARHGCGGWSEEMTRRGVVKGGVGLRPASEATTVRVRDGDLLLSDGPFAETKDQIGGFSLIEAADLDEAVAIAAAHPVARYGSIEIRPVLDL</sequence>
<protein>
    <submittedName>
        <fullName evidence="3">YciI family protein</fullName>
    </submittedName>
</protein>